<accession>A0A931A6K9</accession>
<dbReference type="AlphaFoldDB" id="A0A931A6K9"/>
<dbReference type="RefSeq" id="WP_195896267.1">
    <property type="nucleotide sequence ID" value="NZ_JADOGI010000043.1"/>
</dbReference>
<comment type="caution">
    <text evidence="1">The sequence shown here is derived from an EMBL/GenBank/DDBJ whole genome shotgun (WGS) entry which is preliminary data.</text>
</comment>
<sequence>MAKTSPDQTPDPVPHIPECAVTRDDAGVLHLTHESGRTARGAMLVGMALRIIAEHAEPQPPGMRPIHIDWRFDDDAIPFTAGDLP</sequence>
<organism evidence="1 2">
    <name type="scientific">Nonomuraea cypriaca</name>
    <dbReference type="NCBI Taxonomy" id="1187855"/>
    <lineage>
        <taxon>Bacteria</taxon>
        <taxon>Bacillati</taxon>
        <taxon>Actinomycetota</taxon>
        <taxon>Actinomycetes</taxon>
        <taxon>Streptosporangiales</taxon>
        <taxon>Streptosporangiaceae</taxon>
        <taxon>Nonomuraea</taxon>
    </lineage>
</organism>
<keyword evidence="2" id="KW-1185">Reference proteome</keyword>
<evidence type="ECO:0000313" key="1">
    <source>
        <dbReference type="EMBL" id="MBF8187301.1"/>
    </source>
</evidence>
<protein>
    <submittedName>
        <fullName evidence="1">Uncharacterized protein</fullName>
    </submittedName>
</protein>
<dbReference type="EMBL" id="JADOGI010000043">
    <property type="protein sequence ID" value="MBF8187301.1"/>
    <property type="molecule type" value="Genomic_DNA"/>
</dbReference>
<evidence type="ECO:0000313" key="2">
    <source>
        <dbReference type="Proteomes" id="UP000605361"/>
    </source>
</evidence>
<name>A0A931A6K9_9ACTN</name>
<dbReference type="Proteomes" id="UP000605361">
    <property type="component" value="Unassembled WGS sequence"/>
</dbReference>
<proteinExistence type="predicted"/>
<reference evidence="1" key="1">
    <citation type="submission" date="2020-11" db="EMBL/GenBank/DDBJ databases">
        <title>Whole-genome analyses of Nonomuraea sp. K274.</title>
        <authorList>
            <person name="Veyisoglu A."/>
        </authorList>
    </citation>
    <scope>NUCLEOTIDE SEQUENCE</scope>
    <source>
        <strain evidence="1">K274</strain>
    </source>
</reference>
<gene>
    <name evidence="1" type="ORF">ITP53_16490</name>
</gene>